<dbReference type="AlphaFoldDB" id="A0A381R8P3"/>
<dbReference type="InterPro" id="IPR052177">
    <property type="entry name" value="Divisome_Glycosyl_Hydrolase"/>
</dbReference>
<keyword evidence="2" id="KW-0472">Membrane</keyword>
<dbReference type="SUPFAM" id="SSF51445">
    <property type="entry name" value="(Trans)glycosidases"/>
    <property type="match status" value="2"/>
</dbReference>
<dbReference type="PANTHER" id="PTHR43405:SF1">
    <property type="entry name" value="GLYCOSYL HYDROLASE DIGH"/>
    <property type="match status" value="1"/>
</dbReference>
<evidence type="ECO:0000256" key="1">
    <source>
        <dbReference type="ARBA" id="ARBA00022729"/>
    </source>
</evidence>
<protein>
    <recommendedName>
        <fullName evidence="3">Glycosyl hydrolase-like 10 domain-containing protein</fullName>
    </recommendedName>
</protein>
<dbReference type="EMBL" id="UINC01001748">
    <property type="protein sequence ID" value="SUZ87980.1"/>
    <property type="molecule type" value="Genomic_DNA"/>
</dbReference>
<name>A0A381R8P3_9ZZZZ</name>
<proteinExistence type="predicted"/>
<dbReference type="Pfam" id="PF02638">
    <property type="entry name" value="GHL10"/>
    <property type="match status" value="1"/>
</dbReference>
<dbReference type="InterPro" id="IPR017853">
    <property type="entry name" value="GH"/>
</dbReference>
<feature type="non-terminal residue" evidence="4">
    <location>
        <position position="1"/>
    </location>
</feature>
<evidence type="ECO:0000256" key="2">
    <source>
        <dbReference type="SAM" id="Phobius"/>
    </source>
</evidence>
<evidence type="ECO:0000313" key="4">
    <source>
        <dbReference type="EMBL" id="SUZ87980.1"/>
    </source>
</evidence>
<dbReference type="Gene3D" id="3.20.20.80">
    <property type="entry name" value="Glycosidases"/>
    <property type="match status" value="1"/>
</dbReference>
<dbReference type="PANTHER" id="PTHR43405">
    <property type="entry name" value="GLYCOSYL HYDROLASE DIGH"/>
    <property type="match status" value="1"/>
</dbReference>
<sequence length="398" mass="46309">VNLSNTFISSRAILQVALLFTLNFNIIFSKDIDKGNSFNYQCLWVVRDALQSRKSIDDLINFASEKNINDLFVQVRGRGDALYKSQMIPRSQLLPSNEFDPLSYLLQNIKGKGIKVHAWVNVYLIWSNRTMPIDKKHIIYNNEDWVDTIEEWPLNINRQLNRVSRNNEGEGVFLAPNHPEVSNYLVSVFKEIIDNYEIDGLHLDYIRYQDADYGRNPYAIAKFKKDVGRDPNPWFLEMERSNVASQRLIGNLKQWNNAKRSSITNLVKEIKELINDTRPNIMLSAAVKPNLYVARERFLQEWDVWLAAGYVDWVVPMNYSPIMSDFSQNISVINDNFPKKYRDKIIMGIALYNQSSVDAAKKIKYSIEEKFVGISVFSYNQMKRNSDYSSLLDKINEK</sequence>
<keyword evidence="2" id="KW-1133">Transmembrane helix</keyword>
<reference evidence="4" key="1">
    <citation type="submission" date="2018-05" db="EMBL/GenBank/DDBJ databases">
        <authorList>
            <person name="Lanie J.A."/>
            <person name="Ng W.-L."/>
            <person name="Kazmierczak K.M."/>
            <person name="Andrzejewski T.M."/>
            <person name="Davidsen T.M."/>
            <person name="Wayne K.J."/>
            <person name="Tettelin H."/>
            <person name="Glass J.I."/>
            <person name="Rusch D."/>
            <person name="Podicherti R."/>
            <person name="Tsui H.-C.T."/>
            <person name="Winkler M.E."/>
        </authorList>
    </citation>
    <scope>NUCLEOTIDE SEQUENCE</scope>
</reference>
<feature type="transmembrane region" description="Helical" evidence="2">
    <location>
        <begin position="12"/>
        <end position="28"/>
    </location>
</feature>
<keyword evidence="2" id="KW-0812">Transmembrane</keyword>
<feature type="domain" description="Glycosyl hydrolase-like 10" evidence="3">
    <location>
        <begin position="48"/>
        <end position="352"/>
    </location>
</feature>
<accession>A0A381R8P3</accession>
<keyword evidence="1" id="KW-0732">Signal</keyword>
<dbReference type="InterPro" id="IPR003790">
    <property type="entry name" value="GHL10"/>
</dbReference>
<gene>
    <name evidence="4" type="ORF">METZ01_LOCUS40834</name>
</gene>
<organism evidence="4">
    <name type="scientific">marine metagenome</name>
    <dbReference type="NCBI Taxonomy" id="408172"/>
    <lineage>
        <taxon>unclassified sequences</taxon>
        <taxon>metagenomes</taxon>
        <taxon>ecological metagenomes</taxon>
    </lineage>
</organism>
<evidence type="ECO:0000259" key="3">
    <source>
        <dbReference type="Pfam" id="PF02638"/>
    </source>
</evidence>